<dbReference type="InterPro" id="IPR036866">
    <property type="entry name" value="RibonucZ/Hydroxyglut_hydro"/>
</dbReference>
<dbReference type="AlphaFoldDB" id="A0A645ENT1"/>
<dbReference type="InterPro" id="IPR052926">
    <property type="entry name" value="Metallo-beta-lactamase_dom"/>
</dbReference>
<dbReference type="PANTHER" id="PTHR13754">
    <property type="entry name" value="METALLO-BETA-LACTAMASE SUPERFAMILY PROTEIN"/>
    <property type="match status" value="1"/>
</dbReference>
<dbReference type="PANTHER" id="PTHR13754:SF13">
    <property type="entry name" value="METALLO-BETA-LACTAMASE SUPERFAMILY PROTEIN (AFU_ORTHOLOGUE AFUA_3G07630)"/>
    <property type="match status" value="1"/>
</dbReference>
<gene>
    <name evidence="1" type="ORF">SDC9_150329</name>
</gene>
<dbReference type="SUPFAM" id="SSF56281">
    <property type="entry name" value="Metallo-hydrolase/oxidoreductase"/>
    <property type="match status" value="1"/>
</dbReference>
<dbReference type="GO" id="GO:0016740">
    <property type="term" value="F:transferase activity"/>
    <property type="evidence" value="ECO:0007669"/>
    <property type="project" value="TreeGrafter"/>
</dbReference>
<dbReference type="Gene3D" id="3.60.15.10">
    <property type="entry name" value="Ribonuclease Z/Hydroxyacylglutathione hydrolase-like"/>
    <property type="match status" value="1"/>
</dbReference>
<evidence type="ECO:0000313" key="1">
    <source>
        <dbReference type="EMBL" id="MPN03106.1"/>
    </source>
</evidence>
<dbReference type="EMBL" id="VSSQ01049038">
    <property type="protein sequence ID" value="MPN03106.1"/>
    <property type="molecule type" value="Genomic_DNA"/>
</dbReference>
<organism evidence="1">
    <name type="scientific">bioreactor metagenome</name>
    <dbReference type="NCBI Taxonomy" id="1076179"/>
    <lineage>
        <taxon>unclassified sequences</taxon>
        <taxon>metagenomes</taxon>
        <taxon>ecological metagenomes</taxon>
    </lineage>
</organism>
<name>A0A645ENT1_9ZZZZ</name>
<reference evidence="1" key="1">
    <citation type="submission" date="2019-08" db="EMBL/GenBank/DDBJ databases">
        <authorList>
            <person name="Kucharzyk K."/>
            <person name="Murdoch R.W."/>
            <person name="Higgins S."/>
            <person name="Loffler F."/>
        </authorList>
    </citation>
    <scope>NUCLEOTIDE SEQUENCE</scope>
</reference>
<sequence>MLVLSHGHYDHTGGVKPLIDSGCCPKTTYFGPHFFAHRYHREPGRLRPISARLTEEYLFERRVPFYVLEPGMLKLNEQVFLVCGIPSKSDIEKANPGMLRQCGEAYVVDDFNEETVVVVQGEKGLALLSGCSHKGAINTCLWVSQLFNQPVHTFIGGTHLMDADETRMRATMSSLRELGVKRLGACHCNGEQANALFEREFEGFFKNNAGTITIL</sequence>
<accession>A0A645ENT1</accession>
<protein>
    <recommendedName>
        <fullName evidence="2">Metallo-beta-lactamase domain-containing protein</fullName>
    </recommendedName>
</protein>
<proteinExistence type="predicted"/>
<dbReference type="InterPro" id="IPR041712">
    <property type="entry name" value="DHPS-like_MBL-fold"/>
</dbReference>
<comment type="caution">
    <text evidence="1">The sequence shown here is derived from an EMBL/GenBank/DDBJ whole genome shotgun (WGS) entry which is preliminary data.</text>
</comment>
<evidence type="ECO:0008006" key="2">
    <source>
        <dbReference type="Google" id="ProtNLM"/>
    </source>
</evidence>
<dbReference type="CDD" id="cd07713">
    <property type="entry name" value="DHPS-like_MBL-fold"/>
    <property type="match status" value="1"/>
</dbReference>